<dbReference type="EMBL" id="CP047180">
    <property type="protein sequence ID" value="QHC63251.1"/>
    <property type="molecule type" value="Genomic_DNA"/>
</dbReference>
<evidence type="ECO:0008006" key="3">
    <source>
        <dbReference type="Google" id="ProtNLM"/>
    </source>
</evidence>
<organism evidence="1 2">
    <name type="scientific">Rathayibacter festucae</name>
    <dbReference type="NCBI Taxonomy" id="110937"/>
    <lineage>
        <taxon>Bacteria</taxon>
        <taxon>Bacillati</taxon>
        <taxon>Actinomycetota</taxon>
        <taxon>Actinomycetes</taxon>
        <taxon>Micrococcales</taxon>
        <taxon>Microbacteriaceae</taxon>
        <taxon>Rathayibacter</taxon>
    </lineage>
</organism>
<name>A0ABX6H0E0_9MICO</name>
<dbReference type="Proteomes" id="UP000464597">
    <property type="component" value="Chromosome"/>
</dbReference>
<dbReference type="RefSeq" id="WP_133961841.1">
    <property type="nucleotide sequence ID" value="NZ_CP047180.1"/>
</dbReference>
<sequence>MTAEVNLDQIVSEVSARLRTRFPDRPAAEVESAVQAELDSLADRPVQDYLSVLTERAAKSRLKKSRPDA</sequence>
<keyword evidence="2" id="KW-1185">Reference proteome</keyword>
<reference evidence="2" key="1">
    <citation type="submission" date="2019-12" db="EMBL/GenBank/DDBJ databases">
        <title>Complete and draft genome sequences of new strains and members of some known species of the genus Rathayibacter isolated from plants.</title>
        <authorList>
            <person name="Tarlachkov S.V."/>
            <person name="Starodumova I.P."/>
            <person name="Dorofeeva L.V."/>
            <person name="Prisyazhnaya N.V."/>
            <person name="Leyn S."/>
            <person name="Zlamal J."/>
            <person name="Elan M."/>
            <person name="Osterman A.L."/>
            <person name="Nadler S."/>
            <person name="Subbotin S.A."/>
            <person name="Evtushenko L.I."/>
        </authorList>
    </citation>
    <scope>NUCLEOTIDE SEQUENCE [LARGE SCALE GENOMIC DNA]</scope>
    <source>
        <strain evidence="2">VKM Ac-2802</strain>
    </source>
</reference>
<proteinExistence type="predicted"/>
<dbReference type="Gene3D" id="1.10.8.1060">
    <property type="entry name" value="Corynebacterium glutamicum thioredoxin-dependent arsenate reductase, N-terminal domain"/>
    <property type="match status" value="1"/>
</dbReference>
<dbReference type="NCBIfam" id="NF046112">
    <property type="entry name" value="MSMEG_6209_Nter"/>
    <property type="match status" value="1"/>
</dbReference>
<protein>
    <recommendedName>
        <fullName evidence="3">DUF3562 domain-containing protein</fullName>
    </recommendedName>
</protein>
<accession>A0ABX6H0E0</accession>
<evidence type="ECO:0000313" key="2">
    <source>
        <dbReference type="Proteomes" id="UP000464597"/>
    </source>
</evidence>
<gene>
    <name evidence="1" type="ORF">GSU69_11540</name>
</gene>
<evidence type="ECO:0000313" key="1">
    <source>
        <dbReference type="EMBL" id="QHC63251.1"/>
    </source>
</evidence>